<evidence type="ECO:0000256" key="1">
    <source>
        <dbReference type="ARBA" id="ARBA00001974"/>
    </source>
</evidence>
<name>A0A4Z0ZVG9_9LEPT</name>
<dbReference type="InterPro" id="IPR036250">
    <property type="entry name" value="AcylCo_DH-like_C"/>
</dbReference>
<dbReference type="Gene3D" id="2.40.110.10">
    <property type="entry name" value="Butyryl-CoA Dehydrogenase, subunit A, domain 2"/>
    <property type="match status" value="1"/>
</dbReference>
<comment type="caution">
    <text evidence="9">The sequence shown here is derived from an EMBL/GenBank/DDBJ whole genome shotgun (WGS) entry which is preliminary data.</text>
</comment>
<dbReference type="PANTHER" id="PTHR42803">
    <property type="entry name" value="ACYL-COA DEHYDROGENASE"/>
    <property type="match status" value="1"/>
</dbReference>
<dbReference type="GO" id="GO:0003995">
    <property type="term" value="F:acyl-CoA dehydrogenase activity"/>
    <property type="evidence" value="ECO:0007669"/>
    <property type="project" value="InterPro"/>
</dbReference>
<dbReference type="InterPro" id="IPR009075">
    <property type="entry name" value="AcylCo_DH/oxidase_C"/>
</dbReference>
<evidence type="ECO:0000313" key="9">
    <source>
        <dbReference type="EMBL" id="TGL57807.1"/>
    </source>
</evidence>
<proteinExistence type="inferred from homology"/>
<gene>
    <name evidence="9" type="ORF">EHQ62_17795</name>
</gene>
<keyword evidence="3 5" id="KW-0285">Flavoprotein</keyword>
<dbReference type="InterPro" id="IPR052166">
    <property type="entry name" value="Diverse_Acyl-CoA_DH"/>
</dbReference>
<evidence type="ECO:0000259" key="6">
    <source>
        <dbReference type="Pfam" id="PF00441"/>
    </source>
</evidence>
<dbReference type="InterPro" id="IPR036797">
    <property type="entry name" value="Acyl-CoA_dehydrogenase_C_sf"/>
</dbReference>
<accession>A0A4Z0ZVG9</accession>
<comment type="similarity">
    <text evidence="2 5">Belongs to the acyl-CoA dehydrogenase family.</text>
</comment>
<dbReference type="Pfam" id="PF02771">
    <property type="entry name" value="Acyl-CoA_dh_N"/>
    <property type="match status" value="1"/>
</dbReference>
<dbReference type="AlphaFoldDB" id="A0A4Z0ZVG9"/>
<reference evidence="9" key="1">
    <citation type="journal article" date="2019" name="PLoS Negl. Trop. Dis.">
        <title>Revisiting the worldwide diversity of Leptospira species in the environment.</title>
        <authorList>
            <person name="Vincent A.T."/>
            <person name="Schiettekatte O."/>
            <person name="Bourhy P."/>
            <person name="Veyrier F.J."/>
            <person name="Picardeau M."/>
        </authorList>
    </citation>
    <scope>NUCLEOTIDE SEQUENCE [LARGE SCALE GENOMIC DNA]</scope>
    <source>
        <strain evidence="9">201702451</strain>
    </source>
</reference>
<dbReference type="InterPro" id="IPR046373">
    <property type="entry name" value="Acyl-CoA_Oxase/DH_mid-dom_sf"/>
</dbReference>
<dbReference type="SUPFAM" id="SSF47203">
    <property type="entry name" value="Acyl-CoA dehydrogenase C-terminal domain-like"/>
    <property type="match status" value="1"/>
</dbReference>
<feature type="domain" description="Acyl-CoA dehydrogenase/oxidase C-terminal" evidence="6">
    <location>
        <begin position="296"/>
        <end position="455"/>
    </location>
</feature>
<dbReference type="Pfam" id="PF02770">
    <property type="entry name" value="Acyl-CoA_dh_M"/>
    <property type="match status" value="1"/>
</dbReference>
<dbReference type="InterPro" id="IPR013786">
    <property type="entry name" value="AcylCoA_DH/ox_N"/>
</dbReference>
<keyword evidence="4 5" id="KW-0274">FAD</keyword>
<dbReference type="Gene3D" id="1.10.540.10">
    <property type="entry name" value="Acyl-CoA dehydrogenase/oxidase, N-terminal domain"/>
    <property type="match status" value="1"/>
</dbReference>
<dbReference type="InterPro" id="IPR006091">
    <property type="entry name" value="Acyl-CoA_Oxase/DH_mid-dom"/>
</dbReference>
<dbReference type="Pfam" id="PF00441">
    <property type="entry name" value="Acyl-CoA_dh_1"/>
    <property type="match status" value="1"/>
</dbReference>
<evidence type="ECO:0000259" key="8">
    <source>
        <dbReference type="Pfam" id="PF02771"/>
    </source>
</evidence>
<evidence type="ECO:0000256" key="4">
    <source>
        <dbReference type="ARBA" id="ARBA00022827"/>
    </source>
</evidence>
<dbReference type="Gene3D" id="1.20.120.470">
    <property type="entry name" value="Acyl-CoA dehydrogenase, C-terminal domain"/>
    <property type="match status" value="1"/>
</dbReference>
<sequence>MIQNNYFLTNEDLREHFYELIDWNEIVPIYENNFSDSKLYESTQNPKLEMAPTNPDEAISYYEEILKSCGEISGMYVSQVASVVDTKGLKFENGDVVHPQEMVDVIQMYHDAGLGPAAFKRKYGGLGVPSIIKAMIAELMYRSDSSITIAVGSMGLAAILEVCASEEMKNEWIPKLISGNYTVTMGLSEPDFGSDLPNITTKAIQKDDGWYLTGTKRFQTVACGVNGGPGITLTLARTGSLESGARGLSFFIVENKNYVIQGIEKKLGIKASATCETVFENSKGYLVGKEGFGLVKYVMGMLNGARLSVSSQGTGIVTAAYEEALKYAKERFQFGKPIYEIPAVKKLLDRMERELAGMRCLMVEAAYSVDKYYWYEDGREVTAEENKTAKFWEKVANTLTPISKYYNSEMCNDLVYDGLQVLGGAGYTEDYDLSRLYRDARITNIYDGTTQIQVNAAIGGITSGMTQTGTFRAYLDHLAKGSESNQCLTEIRSVFESIVETYKSIPDQNTKESFSFEVVESAARLVVGLLLERSKNKSKSRKELRTKWCKEFHVDSLGILTANHIKLKSA</sequence>
<dbReference type="Gene3D" id="1.20.140.10">
    <property type="entry name" value="Butyryl-CoA Dehydrogenase, subunit A, domain 3"/>
    <property type="match status" value="1"/>
</dbReference>
<dbReference type="PROSITE" id="PS00073">
    <property type="entry name" value="ACYL_COA_DH_2"/>
    <property type="match status" value="1"/>
</dbReference>
<feature type="domain" description="Acyl-CoA dehydrogenase/oxidase N-terminal" evidence="8">
    <location>
        <begin position="103"/>
        <end position="179"/>
    </location>
</feature>
<evidence type="ECO:0000259" key="7">
    <source>
        <dbReference type="Pfam" id="PF02770"/>
    </source>
</evidence>
<dbReference type="SUPFAM" id="SSF56645">
    <property type="entry name" value="Acyl-CoA dehydrogenase NM domain-like"/>
    <property type="match status" value="1"/>
</dbReference>
<dbReference type="EMBL" id="RQGH01000039">
    <property type="protein sequence ID" value="TGL57807.1"/>
    <property type="molecule type" value="Genomic_DNA"/>
</dbReference>
<dbReference type="InterPro" id="IPR037069">
    <property type="entry name" value="AcylCoA_DH/ox_N_sf"/>
</dbReference>
<feature type="domain" description="Acyl-CoA oxidase/dehydrogenase middle" evidence="7">
    <location>
        <begin position="185"/>
        <end position="281"/>
    </location>
</feature>
<keyword evidence="10" id="KW-1185">Reference proteome</keyword>
<dbReference type="GO" id="GO:0050660">
    <property type="term" value="F:flavin adenine dinucleotide binding"/>
    <property type="evidence" value="ECO:0007669"/>
    <property type="project" value="InterPro"/>
</dbReference>
<protein>
    <submittedName>
        <fullName evidence="9">Acyl-CoA dehydrogenase</fullName>
    </submittedName>
</protein>
<dbReference type="PANTHER" id="PTHR42803:SF1">
    <property type="entry name" value="BROAD-SPECIFICITY LINEAR ACYL-COA DEHYDROGENASE FADE5"/>
    <property type="match status" value="1"/>
</dbReference>
<evidence type="ECO:0000256" key="3">
    <source>
        <dbReference type="ARBA" id="ARBA00022630"/>
    </source>
</evidence>
<evidence type="ECO:0000256" key="5">
    <source>
        <dbReference type="RuleBase" id="RU362125"/>
    </source>
</evidence>
<evidence type="ECO:0000313" key="10">
    <source>
        <dbReference type="Proteomes" id="UP000297567"/>
    </source>
</evidence>
<comment type="cofactor">
    <cofactor evidence="1 5">
        <name>FAD</name>
        <dbReference type="ChEBI" id="CHEBI:57692"/>
    </cofactor>
</comment>
<dbReference type="RefSeq" id="WP_135645335.1">
    <property type="nucleotide sequence ID" value="NZ_RQGH01000039.1"/>
</dbReference>
<dbReference type="InterPro" id="IPR009100">
    <property type="entry name" value="AcylCoA_DH/oxidase_NM_dom_sf"/>
</dbReference>
<organism evidence="9 10">
    <name type="scientific">Leptospira jelokensis</name>
    <dbReference type="NCBI Taxonomy" id="2484931"/>
    <lineage>
        <taxon>Bacteria</taxon>
        <taxon>Pseudomonadati</taxon>
        <taxon>Spirochaetota</taxon>
        <taxon>Spirochaetia</taxon>
        <taxon>Leptospirales</taxon>
        <taxon>Leptospiraceae</taxon>
        <taxon>Leptospira</taxon>
    </lineage>
</organism>
<dbReference type="InterPro" id="IPR006089">
    <property type="entry name" value="Acyl-CoA_DH_CS"/>
</dbReference>
<evidence type="ECO:0000256" key="2">
    <source>
        <dbReference type="ARBA" id="ARBA00009347"/>
    </source>
</evidence>
<dbReference type="Proteomes" id="UP000297567">
    <property type="component" value="Unassembled WGS sequence"/>
</dbReference>
<keyword evidence="5" id="KW-0560">Oxidoreductase</keyword>